<sequence length="68" mass="7739">MSCDAFAWLLRLFAPGPNVAASPFQKKRLKRKLSDVSAPVSEPLQERSNVFLLCATILEKRRCLLMLY</sequence>
<evidence type="ECO:0000313" key="2">
    <source>
        <dbReference type="Proteomes" id="UP000054047"/>
    </source>
</evidence>
<dbReference type="AlphaFoldDB" id="A0A0C2GUS7"/>
<accession>A0A0C2GUS7</accession>
<dbReference type="EMBL" id="KN729103">
    <property type="protein sequence ID" value="KIH62744.1"/>
    <property type="molecule type" value="Genomic_DNA"/>
</dbReference>
<name>A0A0C2GUS7_9BILA</name>
<reference evidence="1 2" key="1">
    <citation type="submission" date="2013-12" db="EMBL/GenBank/DDBJ databases">
        <title>Draft genome of the parsitic nematode Ancylostoma duodenale.</title>
        <authorList>
            <person name="Mitreva M."/>
        </authorList>
    </citation>
    <scope>NUCLEOTIDE SEQUENCE [LARGE SCALE GENOMIC DNA]</scope>
    <source>
        <strain evidence="1 2">Zhejiang</strain>
    </source>
</reference>
<dbReference type="Proteomes" id="UP000054047">
    <property type="component" value="Unassembled WGS sequence"/>
</dbReference>
<keyword evidence="2" id="KW-1185">Reference proteome</keyword>
<organism evidence="1 2">
    <name type="scientific">Ancylostoma duodenale</name>
    <dbReference type="NCBI Taxonomy" id="51022"/>
    <lineage>
        <taxon>Eukaryota</taxon>
        <taxon>Metazoa</taxon>
        <taxon>Ecdysozoa</taxon>
        <taxon>Nematoda</taxon>
        <taxon>Chromadorea</taxon>
        <taxon>Rhabditida</taxon>
        <taxon>Rhabditina</taxon>
        <taxon>Rhabditomorpha</taxon>
        <taxon>Strongyloidea</taxon>
        <taxon>Ancylostomatidae</taxon>
        <taxon>Ancylostomatinae</taxon>
        <taxon>Ancylostoma</taxon>
    </lineage>
</organism>
<evidence type="ECO:0000313" key="1">
    <source>
        <dbReference type="EMBL" id="KIH62744.1"/>
    </source>
</evidence>
<proteinExistence type="predicted"/>
<gene>
    <name evidence="1" type="ORF">ANCDUO_06970</name>
</gene>
<protein>
    <submittedName>
        <fullName evidence="1">Uncharacterized protein</fullName>
    </submittedName>
</protein>